<comment type="caution">
    <text evidence="1">The sequence shown here is derived from an EMBL/GenBank/DDBJ whole genome shotgun (WGS) entry which is preliminary data.</text>
</comment>
<accession>A0AAP0GEY7</accession>
<reference evidence="1 2" key="1">
    <citation type="journal article" date="2022" name="Nat. Plants">
        <title>Genomes of leafy and leafless Platanthera orchids illuminate the evolution of mycoheterotrophy.</title>
        <authorList>
            <person name="Li M.H."/>
            <person name="Liu K.W."/>
            <person name="Li Z."/>
            <person name="Lu H.C."/>
            <person name="Ye Q.L."/>
            <person name="Zhang D."/>
            <person name="Wang J.Y."/>
            <person name="Li Y.F."/>
            <person name="Zhong Z.M."/>
            <person name="Liu X."/>
            <person name="Yu X."/>
            <person name="Liu D.K."/>
            <person name="Tu X.D."/>
            <person name="Liu B."/>
            <person name="Hao Y."/>
            <person name="Liao X.Y."/>
            <person name="Jiang Y.T."/>
            <person name="Sun W.H."/>
            <person name="Chen J."/>
            <person name="Chen Y.Q."/>
            <person name="Ai Y."/>
            <person name="Zhai J.W."/>
            <person name="Wu S.S."/>
            <person name="Zhou Z."/>
            <person name="Hsiao Y.Y."/>
            <person name="Wu W.L."/>
            <person name="Chen Y.Y."/>
            <person name="Lin Y.F."/>
            <person name="Hsu J.L."/>
            <person name="Li C.Y."/>
            <person name="Wang Z.W."/>
            <person name="Zhao X."/>
            <person name="Zhong W.Y."/>
            <person name="Ma X.K."/>
            <person name="Ma L."/>
            <person name="Huang J."/>
            <person name="Chen G.Z."/>
            <person name="Huang M.Z."/>
            <person name="Huang L."/>
            <person name="Peng D.H."/>
            <person name="Luo Y.B."/>
            <person name="Zou S.Q."/>
            <person name="Chen S.P."/>
            <person name="Lan S."/>
            <person name="Tsai W.C."/>
            <person name="Van de Peer Y."/>
            <person name="Liu Z.J."/>
        </authorList>
    </citation>
    <scope>NUCLEOTIDE SEQUENCE [LARGE SCALE GENOMIC DNA]</scope>
    <source>
        <strain evidence="1">Lor287</strain>
    </source>
</reference>
<organism evidence="1 2">
    <name type="scientific">Platanthera zijinensis</name>
    <dbReference type="NCBI Taxonomy" id="2320716"/>
    <lineage>
        <taxon>Eukaryota</taxon>
        <taxon>Viridiplantae</taxon>
        <taxon>Streptophyta</taxon>
        <taxon>Embryophyta</taxon>
        <taxon>Tracheophyta</taxon>
        <taxon>Spermatophyta</taxon>
        <taxon>Magnoliopsida</taxon>
        <taxon>Liliopsida</taxon>
        <taxon>Asparagales</taxon>
        <taxon>Orchidaceae</taxon>
        <taxon>Orchidoideae</taxon>
        <taxon>Orchideae</taxon>
        <taxon>Orchidinae</taxon>
        <taxon>Platanthera</taxon>
    </lineage>
</organism>
<gene>
    <name evidence="1" type="ORF">KSP39_PZI000179</name>
</gene>
<keyword evidence="2" id="KW-1185">Reference proteome</keyword>
<dbReference type="EMBL" id="JBBWWQ010000001">
    <property type="protein sequence ID" value="KAK8956598.1"/>
    <property type="molecule type" value="Genomic_DNA"/>
</dbReference>
<dbReference type="Proteomes" id="UP001418222">
    <property type="component" value="Unassembled WGS sequence"/>
</dbReference>
<evidence type="ECO:0000313" key="2">
    <source>
        <dbReference type="Proteomes" id="UP001418222"/>
    </source>
</evidence>
<dbReference type="AlphaFoldDB" id="A0AAP0GEY7"/>
<evidence type="ECO:0000313" key="1">
    <source>
        <dbReference type="EMBL" id="KAK8956598.1"/>
    </source>
</evidence>
<name>A0AAP0GEY7_9ASPA</name>
<protein>
    <submittedName>
        <fullName evidence="1">Uncharacterized protein</fullName>
    </submittedName>
</protein>
<sequence>MGPERLQEVGAYLTLEKMEKMLRPFAMPAEDFPFQPPACYDYLSKRTGVFDRWFNLWPFHKHAAGGPK</sequence>
<proteinExistence type="predicted"/>